<dbReference type="PANTHER" id="PTHR33269:SF17">
    <property type="entry name" value="NADH-UBIQUINONE OXIDOREDUCTASE CHAIN 6"/>
    <property type="match status" value="1"/>
</dbReference>
<dbReference type="PANTHER" id="PTHR33269">
    <property type="entry name" value="NADH-UBIQUINONE OXIDOREDUCTASE CHAIN 6"/>
    <property type="match status" value="1"/>
</dbReference>
<dbReference type="Pfam" id="PF00499">
    <property type="entry name" value="Oxidored_q3"/>
    <property type="match status" value="1"/>
</dbReference>
<dbReference type="InterPro" id="IPR042106">
    <property type="entry name" value="Nuo/plastoQ_OxRdtase_6_NuoJ"/>
</dbReference>
<dbReference type="GO" id="GO:0008137">
    <property type="term" value="F:NADH dehydrogenase (ubiquinone) activity"/>
    <property type="evidence" value="ECO:0007669"/>
    <property type="project" value="InterPro"/>
</dbReference>
<keyword evidence="1" id="KW-1133">Transmembrane helix</keyword>
<dbReference type="InterPro" id="IPR001457">
    <property type="entry name" value="NADH_UbQ/plastoQ_OxRdtase_su6"/>
</dbReference>
<gene>
    <name evidence="2" type="ORF">MGWOODY_Mmi1415</name>
</gene>
<keyword evidence="2" id="KW-0560">Oxidoreductase</keyword>
<dbReference type="Gene3D" id="1.20.120.1200">
    <property type="entry name" value="NADH-ubiquinone/plastoquinone oxidoreductase chain 6, subunit NuoJ"/>
    <property type="match status" value="1"/>
</dbReference>
<dbReference type="GO" id="GO:0016491">
    <property type="term" value="F:oxidoreductase activity"/>
    <property type="evidence" value="ECO:0007669"/>
    <property type="project" value="UniProtKB-KW"/>
</dbReference>
<evidence type="ECO:0000256" key="1">
    <source>
        <dbReference type="SAM" id="Phobius"/>
    </source>
</evidence>
<dbReference type="EC" id="1.6.5.3" evidence="2"/>
<dbReference type="EMBL" id="FAXC01000320">
    <property type="protein sequence ID" value="CUV09902.1"/>
    <property type="molecule type" value="Genomic_DNA"/>
</dbReference>
<keyword evidence="2" id="KW-0830">Ubiquinone</keyword>
<sequence>MAELIFWFIAAFTIISAAFVVLNNQLIYSAVALLFTLFGVAGLYVFLWADFIAGVQLLVYIGGILVLIIFGIMLTNRISSVRLSQTNVQQGVGGAVAIWLFILISMVVSKTPWNQMDTIEPASTVGDIGTLLLTKYLLPFEAISLLLLGALIGAAVLSREEN</sequence>
<feature type="transmembrane region" description="Helical" evidence="1">
    <location>
        <begin position="6"/>
        <end position="23"/>
    </location>
</feature>
<name>A0A160VHG4_9ZZZZ</name>
<feature type="transmembrane region" description="Helical" evidence="1">
    <location>
        <begin position="55"/>
        <end position="76"/>
    </location>
</feature>
<reference evidence="2" key="1">
    <citation type="submission" date="2015-10" db="EMBL/GenBank/DDBJ databases">
        <authorList>
            <person name="Gilbert D.G."/>
        </authorList>
    </citation>
    <scope>NUCLEOTIDE SEQUENCE</scope>
</reference>
<dbReference type="AlphaFoldDB" id="A0A160VHG4"/>
<organism evidence="2">
    <name type="scientific">hydrothermal vent metagenome</name>
    <dbReference type="NCBI Taxonomy" id="652676"/>
    <lineage>
        <taxon>unclassified sequences</taxon>
        <taxon>metagenomes</taxon>
        <taxon>ecological metagenomes</taxon>
    </lineage>
</organism>
<keyword evidence="1" id="KW-0472">Membrane</keyword>
<protein>
    <submittedName>
        <fullName evidence="2">NADH-ubiquinone oxidoreductase chain J</fullName>
        <ecNumber evidence="2">1.6.5.3</ecNumber>
    </submittedName>
</protein>
<feature type="transmembrane region" description="Helical" evidence="1">
    <location>
        <begin position="88"/>
        <end position="108"/>
    </location>
</feature>
<keyword evidence="1" id="KW-0812">Transmembrane</keyword>
<evidence type="ECO:0000313" key="2">
    <source>
        <dbReference type="EMBL" id="CUV09902.1"/>
    </source>
</evidence>
<feature type="transmembrane region" description="Helical" evidence="1">
    <location>
        <begin position="136"/>
        <end position="157"/>
    </location>
</feature>
<proteinExistence type="predicted"/>
<accession>A0A160VHG4</accession>
<feature type="transmembrane region" description="Helical" evidence="1">
    <location>
        <begin position="30"/>
        <end position="49"/>
    </location>
</feature>